<feature type="binding site" evidence="4">
    <location>
        <position position="145"/>
    </location>
    <ligand>
        <name>substrate</name>
    </ligand>
</feature>
<dbReference type="Pfam" id="PF01230">
    <property type="entry name" value="HIT"/>
    <property type="match status" value="1"/>
</dbReference>
<feature type="region of interest" description="Disordered" evidence="8">
    <location>
        <begin position="188"/>
        <end position="213"/>
    </location>
</feature>
<dbReference type="CDD" id="cd01275">
    <property type="entry name" value="FHIT"/>
    <property type="match status" value="1"/>
</dbReference>
<evidence type="ECO:0000256" key="5">
    <source>
        <dbReference type="PIRSR" id="PIRSR639383-3"/>
    </source>
</evidence>
<evidence type="ECO:0000256" key="6">
    <source>
        <dbReference type="PROSITE-ProRule" id="PRU00464"/>
    </source>
</evidence>
<evidence type="ECO:0000256" key="8">
    <source>
        <dbReference type="SAM" id="MobiDB-lite"/>
    </source>
</evidence>
<dbReference type="InterPro" id="IPR039383">
    <property type="entry name" value="FHIT"/>
</dbReference>
<comment type="catalytic activity">
    <reaction evidence="7">
        <text>P(1),P(3)-bis(5'-adenosyl) triphosphate + H2O = AMP + ADP + 2 H(+)</text>
        <dbReference type="Rhea" id="RHEA:13893"/>
        <dbReference type="ChEBI" id="CHEBI:15377"/>
        <dbReference type="ChEBI" id="CHEBI:15378"/>
        <dbReference type="ChEBI" id="CHEBI:58529"/>
        <dbReference type="ChEBI" id="CHEBI:456215"/>
        <dbReference type="ChEBI" id="CHEBI:456216"/>
        <dbReference type="EC" id="3.6.1.29"/>
    </reaction>
</comment>
<reference evidence="10" key="1">
    <citation type="submission" date="2022-07" db="EMBL/GenBank/DDBJ databases">
        <title>Fungi with potential for degradation of polypropylene.</title>
        <authorList>
            <person name="Gostincar C."/>
        </authorList>
    </citation>
    <scope>NUCLEOTIDE SEQUENCE</scope>
    <source>
        <strain evidence="10">EXF-13308</strain>
    </source>
</reference>
<feature type="domain" description="HIT" evidence="9">
    <location>
        <begin position="1"/>
        <end position="156"/>
    </location>
</feature>
<keyword evidence="2 7" id="KW-0378">Hydrolase</keyword>
<feature type="short sequence motif" description="Histidine triad motif" evidence="6">
    <location>
        <begin position="141"/>
        <end position="145"/>
    </location>
</feature>
<feature type="binding site" evidence="4">
    <location>
        <position position="130"/>
    </location>
    <ligand>
        <name>substrate</name>
    </ligand>
</feature>
<dbReference type="GO" id="GO:0000166">
    <property type="term" value="F:nucleotide binding"/>
    <property type="evidence" value="ECO:0007669"/>
    <property type="project" value="UniProtKB-KW"/>
</dbReference>
<evidence type="ECO:0000313" key="11">
    <source>
        <dbReference type="Proteomes" id="UP001174694"/>
    </source>
</evidence>
<dbReference type="InterPro" id="IPR011146">
    <property type="entry name" value="HIT-like"/>
</dbReference>
<dbReference type="PROSITE" id="PS00892">
    <property type="entry name" value="HIT_1"/>
    <property type="match status" value="1"/>
</dbReference>
<evidence type="ECO:0000256" key="1">
    <source>
        <dbReference type="ARBA" id="ARBA00022741"/>
    </source>
</evidence>
<feature type="binding site" evidence="4">
    <location>
        <position position="32"/>
    </location>
    <ligand>
        <name>substrate</name>
    </ligand>
</feature>
<keyword evidence="1 7" id="KW-0547">Nucleotide-binding</keyword>
<proteinExistence type="predicted"/>
<dbReference type="Gene3D" id="3.30.428.10">
    <property type="entry name" value="HIT-like"/>
    <property type="match status" value="1"/>
</dbReference>
<dbReference type="SUPFAM" id="SSF54197">
    <property type="entry name" value="HIT-like"/>
    <property type="match status" value="1"/>
</dbReference>
<dbReference type="EC" id="3.6.1.29" evidence="7"/>
<name>A0AA38R8J2_9PEZI</name>
<comment type="cofactor">
    <cofactor evidence="7">
        <name>Mn(2+)</name>
        <dbReference type="ChEBI" id="CHEBI:29035"/>
    </cofactor>
</comment>
<protein>
    <recommendedName>
        <fullName evidence="7">Bis(5'-adenosyl)-triphosphatase</fullName>
        <ecNumber evidence="7">3.6.1.29</ecNumber>
    </recommendedName>
</protein>
<dbReference type="InterPro" id="IPR036265">
    <property type="entry name" value="HIT-like_sf"/>
</dbReference>
<evidence type="ECO:0000256" key="3">
    <source>
        <dbReference type="PIRSR" id="PIRSR639383-1"/>
    </source>
</evidence>
<dbReference type="Proteomes" id="UP001174694">
    <property type="component" value="Unassembled WGS sequence"/>
</dbReference>
<sequence>MSSSPAGKIFFGPFEVTTQVFLQTTHSFALVNLKPLLPGHVLVCPSRPHRRLTDLTAPELTDLWQAVQRVQRMLARQYFTPASSPSSPSPASASSTSLAAAAAEAGGGTAAAAAAPPAGVDAGSFNIALQDGPEAGQTVSHVHVHVIPRIRGATAKPADTAGDELYEQMTDERGNVGGALWDAAAAARRREEEDAEAEGGGGRPRPGGRFPRIEDCDRKARSMEEMEAEAEMFKGVLREMDAEEAAGR</sequence>
<evidence type="ECO:0000313" key="10">
    <source>
        <dbReference type="EMBL" id="KAJ9138914.1"/>
    </source>
</evidence>
<dbReference type="PROSITE" id="PS51084">
    <property type="entry name" value="HIT_2"/>
    <property type="match status" value="1"/>
</dbReference>
<dbReference type="PANTHER" id="PTHR46243:SF1">
    <property type="entry name" value="BIS(5'-ADENOSYL)-TRIPHOSPHATASE"/>
    <property type="match status" value="1"/>
</dbReference>
<dbReference type="InterPro" id="IPR019808">
    <property type="entry name" value="Histidine_triad_CS"/>
</dbReference>
<dbReference type="AlphaFoldDB" id="A0AA38R8J2"/>
<feature type="binding site" evidence="4">
    <location>
        <begin position="136"/>
        <end position="139"/>
    </location>
    <ligand>
        <name>substrate</name>
    </ligand>
</feature>
<gene>
    <name evidence="10" type="ORF">NKR23_g8205</name>
</gene>
<feature type="site" description="Important for induction of apoptosis" evidence="5">
    <location>
        <position position="166"/>
    </location>
</feature>
<feature type="active site" description="Tele-AMP-histidine intermediate" evidence="3">
    <location>
        <position position="143"/>
    </location>
</feature>
<evidence type="ECO:0000256" key="7">
    <source>
        <dbReference type="RuleBase" id="RU366076"/>
    </source>
</evidence>
<dbReference type="GO" id="GO:0047710">
    <property type="term" value="F:bis(5'-adenosyl)-triphosphatase activity"/>
    <property type="evidence" value="ECO:0007669"/>
    <property type="project" value="UniProtKB-UniRule"/>
</dbReference>
<dbReference type="PANTHER" id="PTHR46243">
    <property type="entry name" value="BIS(5'-ADENOSYL)-TRIPHOSPHATASE"/>
    <property type="match status" value="1"/>
</dbReference>
<keyword evidence="11" id="KW-1185">Reference proteome</keyword>
<evidence type="ECO:0000256" key="2">
    <source>
        <dbReference type="ARBA" id="ARBA00022801"/>
    </source>
</evidence>
<dbReference type="EMBL" id="JANBVO010000028">
    <property type="protein sequence ID" value="KAJ9138914.1"/>
    <property type="molecule type" value="Genomic_DNA"/>
</dbReference>
<comment type="caution">
    <text evidence="10">The sequence shown here is derived from an EMBL/GenBank/DDBJ whole genome shotgun (WGS) entry which is preliminary data.</text>
</comment>
<evidence type="ECO:0000259" key="9">
    <source>
        <dbReference type="PROSITE" id="PS51084"/>
    </source>
</evidence>
<organism evidence="10 11">
    <name type="scientific">Pleurostoma richardsiae</name>
    <dbReference type="NCBI Taxonomy" id="41990"/>
    <lineage>
        <taxon>Eukaryota</taxon>
        <taxon>Fungi</taxon>
        <taxon>Dikarya</taxon>
        <taxon>Ascomycota</taxon>
        <taxon>Pezizomycotina</taxon>
        <taxon>Sordariomycetes</taxon>
        <taxon>Sordariomycetidae</taxon>
        <taxon>Calosphaeriales</taxon>
        <taxon>Pleurostomataceae</taxon>
        <taxon>Pleurostoma</taxon>
    </lineage>
</organism>
<accession>A0AA38R8J2</accession>
<evidence type="ECO:0000256" key="4">
    <source>
        <dbReference type="PIRSR" id="PIRSR639383-2"/>
    </source>
</evidence>
<dbReference type="InterPro" id="IPR051884">
    <property type="entry name" value="Bis(5'-adenosyl)-TPase_reg"/>
</dbReference>